<comment type="caution">
    <text evidence="1">The sequence shown here is derived from an EMBL/GenBank/DDBJ whole genome shotgun (WGS) entry which is preliminary data.</text>
</comment>
<sequence length="76" mass="8793">MSKTQPKPVTPDELWKSRIEKINGELFSLTYGSVVAQLIKDYEDFINRGSHHLNAFIHCCTCFSSCYLCGKYMLRE</sequence>
<accession>A0A507DRP2</accession>
<protein>
    <submittedName>
        <fullName evidence="1">Uncharacterized protein</fullName>
    </submittedName>
</protein>
<reference evidence="1 2" key="1">
    <citation type="journal article" date="2019" name="Sci. Rep.">
        <title>Comparative genomics of chytrid fungi reveal insights into the obligate biotrophic and pathogenic lifestyle of Synchytrium endobioticum.</title>
        <authorList>
            <person name="van de Vossenberg B.T.L.H."/>
            <person name="Warris S."/>
            <person name="Nguyen H.D.T."/>
            <person name="van Gent-Pelzer M.P.E."/>
            <person name="Joly D.L."/>
            <person name="van de Geest H.C."/>
            <person name="Bonants P.J.M."/>
            <person name="Smith D.S."/>
            <person name="Levesque C.A."/>
            <person name="van der Lee T.A.J."/>
        </authorList>
    </citation>
    <scope>NUCLEOTIDE SEQUENCE [LARGE SCALE GENOMIC DNA]</scope>
    <source>
        <strain evidence="1 2">MB42</strain>
    </source>
</reference>
<dbReference type="AlphaFoldDB" id="A0A507DRP2"/>
<keyword evidence="2" id="KW-1185">Reference proteome</keyword>
<dbReference type="Gene3D" id="3.30.1380.20">
    <property type="entry name" value="Trafficking protein particle complex subunit 3"/>
    <property type="match status" value="1"/>
</dbReference>
<gene>
    <name evidence="1" type="ORF">SeMB42_g00559</name>
</gene>
<evidence type="ECO:0000313" key="2">
    <source>
        <dbReference type="Proteomes" id="UP000317494"/>
    </source>
</evidence>
<proteinExistence type="predicted"/>
<organism evidence="1 2">
    <name type="scientific">Synchytrium endobioticum</name>
    <dbReference type="NCBI Taxonomy" id="286115"/>
    <lineage>
        <taxon>Eukaryota</taxon>
        <taxon>Fungi</taxon>
        <taxon>Fungi incertae sedis</taxon>
        <taxon>Chytridiomycota</taxon>
        <taxon>Chytridiomycota incertae sedis</taxon>
        <taxon>Chytridiomycetes</taxon>
        <taxon>Synchytriales</taxon>
        <taxon>Synchytriaceae</taxon>
        <taxon>Synchytrium</taxon>
    </lineage>
</organism>
<dbReference type="Proteomes" id="UP000317494">
    <property type="component" value="Unassembled WGS sequence"/>
</dbReference>
<dbReference type="EMBL" id="QEAN01000011">
    <property type="protein sequence ID" value="TPX53925.1"/>
    <property type="molecule type" value="Genomic_DNA"/>
</dbReference>
<name>A0A507DRP2_9FUNG</name>
<dbReference type="STRING" id="286115.A0A507DRP2"/>
<evidence type="ECO:0000313" key="1">
    <source>
        <dbReference type="EMBL" id="TPX53925.1"/>
    </source>
</evidence>
<dbReference type="VEuPathDB" id="FungiDB:SeMB42_g00559"/>